<dbReference type="KEGG" id="acog:HWD57_00365"/>
<dbReference type="InterPro" id="IPR011049">
    <property type="entry name" value="Serralysin-like_metalloprot_C"/>
</dbReference>
<dbReference type="PRINTS" id="PR00313">
    <property type="entry name" value="CABNDNGRPT"/>
</dbReference>
<gene>
    <name evidence="2" type="ORF">HWD57_00365</name>
</gene>
<proteinExistence type="inferred from homology"/>
<dbReference type="InterPro" id="IPR011659">
    <property type="entry name" value="WD40"/>
</dbReference>
<dbReference type="SUPFAM" id="SSF51120">
    <property type="entry name" value="beta-Roll"/>
    <property type="match status" value="1"/>
</dbReference>
<reference evidence="2 3" key="1">
    <citation type="journal article" date="2019" name="Microbiome">
        <title>Annotated bacterial chromosomes from frame-shift-corrected long-read metagenomic data.</title>
        <authorList>
            <person name="Arumugam K."/>
            <person name="Bagci C."/>
            <person name="Bessarab I."/>
            <person name="Beier S."/>
            <person name="Buchfink B."/>
            <person name="Gorska A."/>
            <person name="Qiu G."/>
            <person name="Huson D.H."/>
            <person name="Williams R.B.H."/>
        </authorList>
    </citation>
    <scope>NUCLEOTIDE SEQUENCE [LARGE SCALE GENOMIC DNA]</scope>
    <source>
        <strain evidence="2">SSA1</strain>
    </source>
</reference>
<name>A0A7D5SFS4_9PROT</name>
<protein>
    <recommendedName>
        <fullName evidence="4">Calcium-binding protein</fullName>
    </recommendedName>
</protein>
<dbReference type="Proteomes" id="UP000509684">
    <property type="component" value="Chromosome"/>
</dbReference>
<comment type="similarity">
    <text evidence="1">Belongs to the TolB family.</text>
</comment>
<evidence type="ECO:0000313" key="2">
    <source>
        <dbReference type="EMBL" id="QLH52357.1"/>
    </source>
</evidence>
<dbReference type="InterPro" id="IPR011042">
    <property type="entry name" value="6-blade_b-propeller_TolB-like"/>
</dbReference>
<dbReference type="SUPFAM" id="SSF82171">
    <property type="entry name" value="DPP6 N-terminal domain-like"/>
    <property type="match status" value="1"/>
</dbReference>
<dbReference type="InterPro" id="IPR001343">
    <property type="entry name" value="Hemolysn_Ca-bd"/>
</dbReference>
<evidence type="ECO:0008006" key="4">
    <source>
        <dbReference type="Google" id="ProtNLM"/>
    </source>
</evidence>
<dbReference type="AlphaFoldDB" id="A0A7D5SFS4"/>
<dbReference type="InterPro" id="IPR018511">
    <property type="entry name" value="Hemolysin-typ_Ca-bd_CS"/>
</dbReference>
<evidence type="ECO:0000313" key="3">
    <source>
        <dbReference type="Proteomes" id="UP000509684"/>
    </source>
</evidence>
<dbReference type="Pfam" id="PF00353">
    <property type="entry name" value="HemolysinCabind"/>
    <property type="match status" value="1"/>
</dbReference>
<dbReference type="GO" id="GO:0005509">
    <property type="term" value="F:calcium ion binding"/>
    <property type="evidence" value="ECO:0007669"/>
    <property type="project" value="InterPro"/>
</dbReference>
<evidence type="ECO:0000256" key="1">
    <source>
        <dbReference type="ARBA" id="ARBA00009820"/>
    </source>
</evidence>
<organism evidence="2 3">
    <name type="scientific">Candidatus Accumulibacter cognatus</name>
    <dbReference type="NCBI Taxonomy" id="2954383"/>
    <lineage>
        <taxon>Bacteria</taxon>
        <taxon>Pseudomonadati</taxon>
        <taxon>Pseudomonadota</taxon>
        <taxon>Betaproteobacteria</taxon>
        <taxon>Candidatus Accumulibacter</taxon>
    </lineage>
</organism>
<dbReference type="PROSITE" id="PS00330">
    <property type="entry name" value="HEMOLYSIN_CALCIUM"/>
    <property type="match status" value="1"/>
</dbReference>
<dbReference type="Pfam" id="PF07676">
    <property type="entry name" value="PD40"/>
    <property type="match status" value="1"/>
</dbReference>
<dbReference type="Gene3D" id="2.120.10.30">
    <property type="entry name" value="TolB, C-terminal domain"/>
    <property type="match status" value="2"/>
</dbReference>
<dbReference type="PANTHER" id="PTHR36842">
    <property type="entry name" value="PROTEIN TOLB HOMOLOG"/>
    <property type="match status" value="1"/>
</dbReference>
<dbReference type="EMBL" id="CP058708">
    <property type="protein sequence ID" value="QLH52357.1"/>
    <property type="molecule type" value="Genomic_DNA"/>
</dbReference>
<dbReference type="PANTHER" id="PTHR36842:SF1">
    <property type="entry name" value="PROTEIN TOLB"/>
    <property type="match status" value="1"/>
</dbReference>
<accession>A0A7D5SFS4</accession>
<sequence length="624" mass="64341">MLVGDGSVATSSDELGTTISGTKFGDLALGLGGNDSIIGGMGSDVLIGGGGNDTLDGGRWSIIGTTDAIGGQPYFLTGISSPELSQDGHYLVWKGLASVQEVEFRKDLVTGQVDLIQANANLQTVSVSADGRFVAMSSFAQLVPGGSGTSTDVYVKDFQTGGIVRASTTAAGLTGRFTVFGAEITDDGRHVGFRTGSPLPGFTDSLGPGLDNQLVVKNLDTGAINAVTVDGLYGGAAFSDYQMSADARFVAFSSRGALVANDADDSFDVYVKDMQTGILTLASVAQNESNLNGAFNVDMSPDGRFVAFLSGTDIQQPLSLYWRNMETAEVRLVSLSATNSPFGGLQQSSGPAISDDGRFIVFQGLRAASASSFVDDGIRVWDRDTGQIALVSKAIDGSLAKGVEPAISGDGRFITFRSGASNIVSGDANGSDDIFVVGNPFYSDSQPGGAGDIDVAVFSGKLTDYALTKTNSGYTVRALTGTDGTDTISNVERLKFADVSLALDIDGNAGKVAKILGAVFGKASVSNKEYVGIGLKLLDDGMTYEALAGLAIGVTGKTAPVDVVDLLWTNVVGSHPSPGQAQPLIDMLNSGMTTAALVVLASDTALNQINVNLVGLQHTGVEYM</sequence>